<evidence type="ECO:0000259" key="2">
    <source>
        <dbReference type="Pfam" id="PF01979"/>
    </source>
</evidence>
<dbReference type="Gene3D" id="3.20.20.140">
    <property type="entry name" value="Metal-dependent hydrolases"/>
    <property type="match status" value="1"/>
</dbReference>
<sequence>MSSILLKNGTALLHSANRISKIEKNIKPGGDVKVIDCTDKIISPGFIDTHHHGWQTQLKGRHADELLLNYMVTGNAQSSQFTPTDIFYGQLSGYLEGLAAGTTTIVDHAHLTYSPEHVRSALSATISSGVRSVFCYTPINRIKHWNPITYHENVLEDWVMGTFEELASERKGLEDEGWGGGRVTLGFAWDLWFLGDEVSKAVFRKAHEAGVKTITCHFSTTPQIFGKNSLPELLGRLGLLDGRILLSHANGCTGRDCELMREAGTHVSSTPSTELQMAMGRSICFDASAEQPREIQSHSSLGVDCHSNNASSIILEARLGLQNARNHYNEGFLKDGKTTYKLPQSLSVEAAFNLATIQGARAVGMENKIGSLEVGKKADIVIFDGMSPGMVGAAQHDPTAAVVLHSSPSDIETVIVDGVVRKKEGKLVTVDVDEGVRQVVGRQSLEWRDIAREVVKSRERIQKEIDKLDFQKEKRVLMKALYIDEGVFVDGG</sequence>
<reference evidence="3" key="1">
    <citation type="journal article" date="2020" name="Stud. Mycol.">
        <title>101 Dothideomycetes genomes: a test case for predicting lifestyles and emergence of pathogens.</title>
        <authorList>
            <person name="Haridas S."/>
            <person name="Albert R."/>
            <person name="Binder M."/>
            <person name="Bloem J."/>
            <person name="Labutti K."/>
            <person name="Salamov A."/>
            <person name="Andreopoulos B."/>
            <person name="Baker S."/>
            <person name="Barry K."/>
            <person name="Bills G."/>
            <person name="Bluhm B."/>
            <person name="Cannon C."/>
            <person name="Castanera R."/>
            <person name="Culley D."/>
            <person name="Daum C."/>
            <person name="Ezra D."/>
            <person name="Gonzalez J."/>
            <person name="Henrissat B."/>
            <person name="Kuo A."/>
            <person name="Liang C."/>
            <person name="Lipzen A."/>
            <person name="Lutzoni F."/>
            <person name="Magnuson J."/>
            <person name="Mondo S."/>
            <person name="Nolan M."/>
            <person name="Ohm R."/>
            <person name="Pangilinan J."/>
            <person name="Park H.-J."/>
            <person name="Ramirez L."/>
            <person name="Alfaro M."/>
            <person name="Sun H."/>
            <person name="Tritt A."/>
            <person name="Yoshinaga Y."/>
            <person name="Zwiers L.-H."/>
            <person name="Turgeon B."/>
            <person name="Goodwin S."/>
            <person name="Spatafora J."/>
            <person name="Crous P."/>
            <person name="Grigoriev I."/>
        </authorList>
    </citation>
    <scope>NUCLEOTIDE SEQUENCE</scope>
    <source>
        <strain evidence="3">CBS 207.26</strain>
    </source>
</reference>
<dbReference type="InterPro" id="IPR050287">
    <property type="entry name" value="MTA/SAH_deaminase"/>
</dbReference>
<gene>
    <name evidence="3" type="ORF">K469DRAFT_737180</name>
</gene>
<dbReference type="Proteomes" id="UP000800200">
    <property type="component" value="Unassembled WGS sequence"/>
</dbReference>
<proteinExistence type="predicted"/>
<dbReference type="GO" id="GO:0016810">
    <property type="term" value="F:hydrolase activity, acting on carbon-nitrogen (but not peptide) bonds"/>
    <property type="evidence" value="ECO:0007669"/>
    <property type="project" value="InterPro"/>
</dbReference>
<dbReference type="InterPro" id="IPR006680">
    <property type="entry name" value="Amidohydro-rel"/>
</dbReference>
<dbReference type="SUPFAM" id="SSF51338">
    <property type="entry name" value="Composite domain of metallo-dependent hydrolases"/>
    <property type="match status" value="2"/>
</dbReference>
<feature type="domain" description="Amidohydrolase-related" evidence="2">
    <location>
        <begin position="41"/>
        <end position="420"/>
    </location>
</feature>
<dbReference type="Pfam" id="PF01979">
    <property type="entry name" value="Amidohydro_1"/>
    <property type="match status" value="1"/>
</dbReference>
<evidence type="ECO:0000256" key="1">
    <source>
        <dbReference type="ARBA" id="ARBA00022801"/>
    </source>
</evidence>
<organism evidence="3 4">
    <name type="scientific">Zopfia rhizophila CBS 207.26</name>
    <dbReference type="NCBI Taxonomy" id="1314779"/>
    <lineage>
        <taxon>Eukaryota</taxon>
        <taxon>Fungi</taxon>
        <taxon>Dikarya</taxon>
        <taxon>Ascomycota</taxon>
        <taxon>Pezizomycotina</taxon>
        <taxon>Dothideomycetes</taxon>
        <taxon>Dothideomycetes incertae sedis</taxon>
        <taxon>Zopfiaceae</taxon>
        <taxon>Zopfia</taxon>
    </lineage>
</organism>
<dbReference type="PANTHER" id="PTHR43794:SF11">
    <property type="entry name" value="AMIDOHYDROLASE-RELATED DOMAIN-CONTAINING PROTEIN"/>
    <property type="match status" value="1"/>
</dbReference>
<dbReference type="OrthoDB" id="194468at2759"/>
<evidence type="ECO:0000313" key="4">
    <source>
        <dbReference type="Proteomes" id="UP000800200"/>
    </source>
</evidence>
<dbReference type="EMBL" id="ML994621">
    <property type="protein sequence ID" value="KAF2189355.1"/>
    <property type="molecule type" value="Genomic_DNA"/>
</dbReference>
<dbReference type="AlphaFoldDB" id="A0A6A6EE88"/>
<evidence type="ECO:0000313" key="3">
    <source>
        <dbReference type="EMBL" id="KAF2189355.1"/>
    </source>
</evidence>
<accession>A0A6A6EE88</accession>
<dbReference type="InterPro" id="IPR032466">
    <property type="entry name" value="Metal_Hydrolase"/>
</dbReference>
<dbReference type="PANTHER" id="PTHR43794">
    <property type="entry name" value="AMINOHYDROLASE SSNA-RELATED"/>
    <property type="match status" value="1"/>
</dbReference>
<name>A0A6A6EE88_9PEZI</name>
<protein>
    <submittedName>
        <fullName evidence="3">5-methylthioadenosine/S-adenosylhomocysteine deaminase n1</fullName>
    </submittedName>
</protein>
<dbReference type="InterPro" id="IPR011059">
    <property type="entry name" value="Metal-dep_hydrolase_composite"/>
</dbReference>
<dbReference type="SUPFAM" id="SSF51556">
    <property type="entry name" value="Metallo-dependent hydrolases"/>
    <property type="match status" value="1"/>
</dbReference>
<keyword evidence="4" id="KW-1185">Reference proteome</keyword>
<dbReference type="Gene3D" id="2.30.40.10">
    <property type="entry name" value="Urease, subunit C, domain 1"/>
    <property type="match status" value="1"/>
</dbReference>
<keyword evidence="1" id="KW-0378">Hydrolase</keyword>